<dbReference type="SUPFAM" id="SSF56176">
    <property type="entry name" value="FAD-binding/transporter-associated domain-like"/>
    <property type="match status" value="1"/>
</dbReference>
<evidence type="ECO:0000256" key="2">
    <source>
        <dbReference type="ARBA" id="ARBA00005466"/>
    </source>
</evidence>
<dbReference type="InterPro" id="IPR016166">
    <property type="entry name" value="FAD-bd_PCMH"/>
</dbReference>
<proteinExistence type="inferred from homology"/>
<keyword evidence="3" id="KW-0285">Flavoprotein</keyword>
<dbReference type="PROSITE" id="PS51387">
    <property type="entry name" value="FAD_PCMH"/>
    <property type="match status" value="1"/>
</dbReference>
<keyword evidence="4" id="KW-0274">FAD</keyword>
<keyword evidence="5" id="KW-0560">Oxidoreductase</keyword>
<evidence type="ECO:0000313" key="8">
    <source>
        <dbReference type="EMBL" id="WZO35047.1"/>
    </source>
</evidence>
<dbReference type="Gene3D" id="3.30.43.10">
    <property type="entry name" value="Uridine Diphospho-n-acetylenolpyruvylglucosamine Reductase, domain 2"/>
    <property type="match status" value="1"/>
</dbReference>
<evidence type="ECO:0000256" key="1">
    <source>
        <dbReference type="ARBA" id="ARBA00001974"/>
    </source>
</evidence>
<accession>A0AAU6SDW4</accession>
<dbReference type="PANTHER" id="PTHR42973">
    <property type="entry name" value="BINDING OXIDOREDUCTASE, PUTATIVE (AFU_ORTHOLOGUE AFUA_1G17690)-RELATED"/>
    <property type="match status" value="1"/>
</dbReference>
<dbReference type="SUPFAM" id="SSF51679">
    <property type="entry name" value="Bacterial luciferase-like"/>
    <property type="match status" value="1"/>
</dbReference>
<dbReference type="GO" id="GO:0071949">
    <property type="term" value="F:FAD binding"/>
    <property type="evidence" value="ECO:0007669"/>
    <property type="project" value="InterPro"/>
</dbReference>
<dbReference type="CDD" id="cd01097">
    <property type="entry name" value="Tetrahydromethanopterin_reductase"/>
    <property type="match status" value="1"/>
</dbReference>
<dbReference type="Gene3D" id="3.20.20.30">
    <property type="entry name" value="Luciferase-like domain"/>
    <property type="match status" value="1"/>
</dbReference>
<evidence type="ECO:0000259" key="7">
    <source>
        <dbReference type="PROSITE" id="PS51387"/>
    </source>
</evidence>
<dbReference type="RefSeq" id="WP_349425883.1">
    <property type="nucleotide sequence ID" value="NZ_CP151632.1"/>
</dbReference>
<feature type="compositionally biased region" description="Low complexity" evidence="6">
    <location>
        <begin position="748"/>
        <end position="766"/>
    </location>
</feature>
<dbReference type="InterPro" id="IPR016169">
    <property type="entry name" value="FAD-bd_PCMH_sub2"/>
</dbReference>
<feature type="domain" description="FAD-binding PCMH-type" evidence="7">
    <location>
        <begin position="335"/>
        <end position="508"/>
    </location>
</feature>
<comment type="cofactor">
    <cofactor evidence="1">
        <name>FAD</name>
        <dbReference type="ChEBI" id="CHEBI:57692"/>
    </cofactor>
</comment>
<sequence length="772" mass="81056">MDYGHALEFGAFITPAAATPEAPVLLSQVAEASGLDLVTFQDHPYQPAFLDTWTLMSFVAARTDSIRIAPNVLNVPLRPPAVVARAAASIDLLSGGRFDLTLGAGGFWDAIEAMGGTRLTPGQAVTALEEAIDVIRALWHTDERGGVFTDGRYHRVHGAKRGPRPAHDIPIHIGAYKPRMLALTGRKGDGWLPSLGYMQPGDLAKGNAAIDEAAQSVGRDPREIRRLLNVGQLAADPREFAERLARLALEDGIGTFILAGDDPNLMQRFGEDVAPAVRELVAVERGTRGVSAAPVRSSAALAARRDGIAYDDVPAGLTAIEPGDFDYGDVRATYMRGGAPGLVLQPASPQQVGQAIGFARRHPELPLSVRSGGHGISGRSTNDGGIVIDLRQLDEIEVLDSARRLVRIGPGARWAQVAAVLGEHGWALSSGDYGGVGVGGLATAGGIGLLAREHGLTIDHLRAAELVLADGSIVRTDASTHPELLWAIRGAGANVGVVTAFEFEVDEVGQLGYAQLAFQVDDIAAFLEGYGRIVESSPRDLTLFLLTGGPRPGQPQVVQLYGVVDSDDPDTIIARLQPFAELAPLVQQSVQLTTYAQIMANADLGPQHGAGEPHSRSGLIEHVTPAFAAAAARMLESGAVPFFQLRAVGGAVADVAEDATAYAHRAANFSVAALGSHPDRLDARWRALAAHVDGMYLSFDSSERPERIAEAFPPATLARLRAIKAAYDPACVFRDNFAIEPAADAGEADAVADAADSPAGAAPSDAAESDAA</sequence>
<dbReference type="InterPro" id="IPR036318">
    <property type="entry name" value="FAD-bd_PCMH-like_sf"/>
</dbReference>
<dbReference type="InterPro" id="IPR036661">
    <property type="entry name" value="Luciferase-like_sf"/>
</dbReference>
<name>A0AAU6SDW4_9MICO</name>
<gene>
    <name evidence="8" type="ORF">MRBLWS13_002722</name>
</gene>
<dbReference type="Gene3D" id="3.40.462.20">
    <property type="match status" value="1"/>
</dbReference>
<organism evidence="8">
    <name type="scientific">Microbacterium sp. LWS13-1.2</name>
    <dbReference type="NCBI Taxonomy" id="3135264"/>
    <lineage>
        <taxon>Bacteria</taxon>
        <taxon>Bacillati</taxon>
        <taxon>Actinomycetota</taxon>
        <taxon>Actinomycetes</taxon>
        <taxon>Micrococcales</taxon>
        <taxon>Microbacteriaceae</taxon>
        <taxon>Microbacterium</taxon>
    </lineage>
</organism>
<feature type="region of interest" description="Disordered" evidence="6">
    <location>
        <begin position="748"/>
        <end position="772"/>
    </location>
</feature>
<dbReference type="Pfam" id="PF00296">
    <property type="entry name" value="Bac_luciferase"/>
    <property type="match status" value="1"/>
</dbReference>
<dbReference type="GO" id="GO:0016705">
    <property type="term" value="F:oxidoreductase activity, acting on paired donors, with incorporation or reduction of molecular oxygen"/>
    <property type="evidence" value="ECO:0007669"/>
    <property type="project" value="InterPro"/>
</dbReference>
<dbReference type="InterPro" id="IPR050416">
    <property type="entry name" value="FAD-linked_Oxidoreductase"/>
</dbReference>
<dbReference type="InterPro" id="IPR016167">
    <property type="entry name" value="FAD-bd_PCMH_sub1"/>
</dbReference>
<evidence type="ECO:0000256" key="3">
    <source>
        <dbReference type="ARBA" id="ARBA00022630"/>
    </source>
</evidence>
<dbReference type="PANTHER" id="PTHR42973:SF39">
    <property type="entry name" value="FAD-BINDING PCMH-TYPE DOMAIN-CONTAINING PROTEIN"/>
    <property type="match status" value="1"/>
</dbReference>
<dbReference type="AlphaFoldDB" id="A0AAU6SDW4"/>
<evidence type="ECO:0000256" key="5">
    <source>
        <dbReference type="ARBA" id="ARBA00023002"/>
    </source>
</evidence>
<evidence type="ECO:0000256" key="4">
    <source>
        <dbReference type="ARBA" id="ARBA00022827"/>
    </source>
</evidence>
<evidence type="ECO:0000256" key="6">
    <source>
        <dbReference type="SAM" id="MobiDB-lite"/>
    </source>
</evidence>
<reference evidence="8" key="1">
    <citation type="submission" date="2024-04" db="EMBL/GenBank/DDBJ databases">
        <authorList>
            <person name="Roder T."/>
            <person name="Oberhansli S."/>
            <person name="Kreuzer M."/>
        </authorList>
    </citation>
    <scope>NUCLEOTIDE SEQUENCE</scope>
    <source>
        <strain evidence="8">LWS13-1.2</strain>
    </source>
</reference>
<dbReference type="EMBL" id="CP151632">
    <property type="protein sequence ID" value="WZO35047.1"/>
    <property type="molecule type" value="Genomic_DNA"/>
</dbReference>
<dbReference type="Pfam" id="PF01565">
    <property type="entry name" value="FAD_binding_4"/>
    <property type="match status" value="1"/>
</dbReference>
<comment type="similarity">
    <text evidence="2">Belongs to the oxygen-dependent FAD-linked oxidoreductase family.</text>
</comment>
<dbReference type="InterPro" id="IPR006094">
    <property type="entry name" value="Oxid_FAD_bind_N"/>
</dbReference>
<dbReference type="Gene3D" id="3.30.465.10">
    <property type="match status" value="1"/>
</dbReference>
<protein>
    <submittedName>
        <fullName evidence="8">LLM class flavin-dependent oxidoreductase</fullName>
    </submittedName>
</protein>
<dbReference type="InterPro" id="IPR011251">
    <property type="entry name" value="Luciferase-like_dom"/>
</dbReference>